<evidence type="ECO:0000313" key="8">
    <source>
        <dbReference type="Proteomes" id="UP000525652"/>
    </source>
</evidence>
<dbReference type="Pfam" id="PF00884">
    <property type="entry name" value="Sulfatase"/>
    <property type="match status" value="1"/>
</dbReference>
<dbReference type="PANTHER" id="PTHR42693">
    <property type="entry name" value="ARYLSULFATASE FAMILY MEMBER"/>
    <property type="match status" value="1"/>
</dbReference>
<accession>A0A7X1E7P9</accession>
<dbReference type="RefSeq" id="WP_185694587.1">
    <property type="nucleotide sequence ID" value="NZ_JACHVA010000137.1"/>
</dbReference>
<feature type="domain" description="Sulfatase N-terminal" evidence="6">
    <location>
        <begin position="3"/>
        <end position="319"/>
    </location>
</feature>
<dbReference type="AlphaFoldDB" id="A0A7X1E7P9"/>
<dbReference type="Proteomes" id="UP000525652">
    <property type="component" value="Unassembled WGS sequence"/>
</dbReference>
<dbReference type="EMBL" id="JACHVA010000137">
    <property type="protein sequence ID" value="MBC2603967.1"/>
    <property type="molecule type" value="Genomic_DNA"/>
</dbReference>
<dbReference type="PROSITE" id="PS00149">
    <property type="entry name" value="SULFATASE_2"/>
    <property type="match status" value="1"/>
</dbReference>
<keyword evidence="3 7" id="KW-0378">Hydrolase</keyword>
<evidence type="ECO:0000256" key="1">
    <source>
        <dbReference type="ARBA" id="ARBA00008779"/>
    </source>
</evidence>
<dbReference type="SUPFAM" id="SSF53649">
    <property type="entry name" value="Alkaline phosphatase-like"/>
    <property type="match status" value="1"/>
</dbReference>
<feature type="region of interest" description="Disordered" evidence="5">
    <location>
        <begin position="432"/>
        <end position="453"/>
    </location>
</feature>
<keyword evidence="7" id="KW-0808">Transferase</keyword>
<keyword evidence="8" id="KW-1185">Reference proteome</keyword>
<comment type="caution">
    <text evidence="7">The sequence shown here is derived from an EMBL/GenBank/DDBJ whole genome shotgun (WGS) entry which is preliminary data.</text>
</comment>
<evidence type="ECO:0000256" key="4">
    <source>
        <dbReference type="ARBA" id="ARBA00022837"/>
    </source>
</evidence>
<dbReference type="InterPro" id="IPR050738">
    <property type="entry name" value="Sulfatase"/>
</dbReference>
<name>A0A7X1E7P9_9BACT</name>
<proteinExistence type="inferred from homology"/>
<gene>
    <name evidence="7" type="ORF">H5P30_19475</name>
</gene>
<keyword evidence="4" id="KW-0106">Calcium</keyword>
<evidence type="ECO:0000256" key="5">
    <source>
        <dbReference type="SAM" id="MobiDB-lite"/>
    </source>
</evidence>
<keyword evidence="2" id="KW-0479">Metal-binding</keyword>
<dbReference type="InterPro" id="IPR000917">
    <property type="entry name" value="Sulfatase_N"/>
</dbReference>
<evidence type="ECO:0000256" key="2">
    <source>
        <dbReference type="ARBA" id="ARBA00022723"/>
    </source>
</evidence>
<evidence type="ECO:0000259" key="6">
    <source>
        <dbReference type="Pfam" id="PF00884"/>
    </source>
</evidence>
<organism evidence="7 8">
    <name type="scientific">Puniceicoccus vermicola</name>
    <dbReference type="NCBI Taxonomy" id="388746"/>
    <lineage>
        <taxon>Bacteria</taxon>
        <taxon>Pseudomonadati</taxon>
        <taxon>Verrucomicrobiota</taxon>
        <taxon>Opitutia</taxon>
        <taxon>Puniceicoccales</taxon>
        <taxon>Puniceicoccaceae</taxon>
        <taxon>Puniceicoccus</taxon>
    </lineage>
</organism>
<dbReference type="Gene3D" id="3.40.720.10">
    <property type="entry name" value="Alkaline Phosphatase, subunit A"/>
    <property type="match status" value="1"/>
</dbReference>
<evidence type="ECO:0000256" key="3">
    <source>
        <dbReference type="ARBA" id="ARBA00022801"/>
    </source>
</evidence>
<comment type="similarity">
    <text evidence="1">Belongs to the sulfatase family.</text>
</comment>
<dbReference type="InterPro" id="IPR024607">
    <property type="entry name" value="Sulfatase_CS"/>
</dbReference>
<dbReference type="PANTHER" id="PTHR42693:SF53">
    <property type="entry name" value="ENDO-4-O-SULFATASE"/>
    <property type="match status" value="1"/>
</dbReference>
<sequence>MKPNVIIFFTDQQRWDTLGLNGNPLGLTPNFDRYARQGTFLKHAVTCQPVCGPARSCLQTGQYSTETGVWRNGNCLRKDAITLAKCYRGAGYRTGYIGKWHLAGKDQGKGPVKEKYRGGYQDWLAANTVETTSGPFSTILWNEKNEPVRLPGYRVDAMTDAAIRYIDKRAAENEQPFMLCLSLLEPHHQNTNDSFPAPPGYEEFFTGRWTPPDLQALGGSSAQHIAGYYGMVKRVDEALGRLMDAVHSLGIANHTITAFVSDHGCHFKTRNAEYKRTPHESSVRIPLALWGTEFDGGGELREATGLINLPPSLLDACGIAPPDSMQALSILPLLKHQRRNWPKESYIQFGDNNVRTGRALRSDRWKYAVSIPKDTKPAPHAKVYEETHLYDLQADPYELRNLIEEEAYQTIRKHFRQRIRSWLKETNEPPAEIIPATTKPSGQLSIDYPCGEN</sequence>
<protein>
    <submittedName>
        <fullName evidence="7">Sulfatase-like hydrolase/transferase</fullName>
    </submittedName>
</protein>
<reference evidence="7 8" key="1">
    <citation type="submission" date="2020-07" db="EMBL/GenBank/DDBJ databases">
        <authorList>
            <person name="Feng X."/>
        </authorList>
    </citation>
    <scope>NUCLEOTIDE SEQUENCE [LARGE SCALE GENOMIC DNA]</scope>
    <source>
        <strain evidence="7 8">JCM14086</strain>
    </source>
</reference>
<dbReference type="GO" id="GO:0046872">
    <property type="term" value="F:metal ion binding"/>
    <property type="evidence" value="ECO:0007669"/>
    <property type="project" value="UniProtKB-KW"/>
</dbReference>
<evidence type="ECO:0000313" key="7">
    <source>
        <dbReference type="EMBL" id="MBC2603967.1"/>
    </source>
</evidence>
<dbReference type="GO" id="GO:0004065">
    <property type="term" value="F:arylsulfatase activity"/>
    <property type="evidence" value="ECO:0007669"/>
    <property type="project" value="TreeGrafter"/>
</dbReference>
<dbReference type="InterPro" id="IPR017850">
    <property type="entry name" value="Alkaline_phosphatase_core_sf"/>
</dbReference>
<dbReference type="GO" id="GO:0016740">
    <property type="term" value="F:transferase activity"/>
    <property type="evidence" value="ECO:0007669"/>
    <property type="project" value="UniProtKB-KW"/>
</dbReference>